<keyword evidence="5" id="KW-1185">Reference proteome</keyword>
<feature type="domain" description="Glycoside hydrolase family 2 catalytic" evidence="3">
    <location>
        <begin position="18"/>
        <end position="243"/>
    </location>
</feature>
<dbReference type="OrthoDB" id="786280at2"/>
<keyword evidence="4" id="KW-0808">Transferase</keyword>
<keyword evidence="1" id="KW-1133">Transmembrane helix</keyword>
<evidence type="ECO:0000256" key="1">
    <source>
        <dbReference type="SAM" id="Phobius"/>
    </source>
</evidence>
<dbReference type="Pfam" id="PF00535">
    <property type="entry name" value="Glycos_transf_2"/>
    <property type="match status" value="1"/>
</dbReference>
<keyword evidence="1" id="KW-0812">Transmembrane</keyword>
<feature type="transmembrane region" description="Helical" evidence="1">
    <location>
        <begin position="793"/>
        <end position="812"/>
    </location>
</feature>
<feature type="transmembrane region" description="Helical" evidence="1">
    <location>
        <begin position="616"/>
        <end position="635"/>
    </location>
</feature>
<sequence>MKAKLTTRSSAAVCRPFVKGKFMYVADQKFYVKGVTYGTFAPDEKGLQFPSKEAVEKDFALMAKHGFNSVRTYTVPPKYLLDLALDYDLKVMVGLPWEQHLTFLDSVKQQKDILSRVREGVESCRQHPAILCFAVGNEIPATIVRWYGKEKIEGWIKKLYKVVKAADPESLVTYVNYPTTEYLDLRFLDFDCFNVYLETPQKLSAYIARLHNLSGDRPLVLAEIGLDSMRNGLQKQAEVLTWQIETIFGKGCAGMFVFAWTDQWWRGGFEIEDWDFGLVDRQRQCKPALEAVQAAMSHLPCRLDKWPFISVAVCSYNGSATIRDTMEALRMLDYPAFEVVVVNDGSTDNLADIVKEYPVRLISTANRGLSNARNTAAQHAKGEIIAYIDDDAYPDPHWLHYLAYAYATSNHAGIGGPNIAPEEDGAIAHCVANAPGGPVHVLSTDEIAEHIPGCNMSFRREVYLKVAGCDHIYRAAGDDVDLCWRIQEAGYTIGYHPSALVWHHRRNSFKAYWKQQKGYGKAESLLEGKWPQKYNGFGHLSWAGRIYGNGWTMALKTKKAKVFHGTWGSALFQSVYQPGDGLMNALPLMPEWYLMAALLGGISLLGILWSALLWALVPFTASILIIVAQAIYSAAKNTALPSMYRKSTYYLLIVALHIVQPVARLYGRIKFGLTPWRRRGAGWNWKYLFVFRNKTFLHWSEKWYSAEDYLTALEQGLIDQQVMAQRGGDFERWDLQAGNKLFTHVRCLLTVEEHGAGKQYVKIKSRVSFAFFCTAALLTMAALSSLSFLYQQWLVGTVFAFLAVAVLIKCTFEKSNVLHTLQLAVAGLPRQEVVPMKVVHKDNAGSVVLTQTREAKLIQLEQNEETAFEASGPKSLSSVHGV</sequence>
<evidence type="ECO:0000313" key="4">
    <source>
        <dbReference type="EMBL" id="QEC57691.1"/>
    </source>
</evidence>
<dbReference type="SUPFAM" id="SSF51445">
    <property type="entry name" value="(Trans)glycosidases"/>
    <property type="match status" value="1"/>
</dbReference>
<protein>
    <submittedName>
        <fullName evidence="4">Glycosyltransferase</fullName>
    </submittedName>
</protein>
<dbReference type="Gene3D" id="3.20.20.80">
    <property type="entry name" value="Glycosidases"/>
    <property type="match status" value="1"/>
</dbReference>
<dbReference type="SUPFAM" id="SSF53448">
    <property type="entry name" value="Nucleotide-diphospho-sugar transferases"/>
    <property type="match status" value="1"/>
</dbReference>
<dbReference type="GO" id="GO:0005975">
    <property type="term" value="P:carbohydrate metabolic process"/>
    <property type="evidence" value="ECO:0007669"/>
    <property type="project" value="InterPro"/>
</dbReference>
<dbReference type="InterPro" id="IPR029044">
    <property type="entry name" value="Nucleotide-diphossugar_trans"/>
</dbReference>
<evidence type="ECO:0000259" key="3">
    <source>
        <dbReference type="Pfam" id="PF02836"/>
    </source>
</evidence>
<dbReference type="InterPro" id="IPR001173">
    <property type="entry name" value="Glyco_trans_2-like"/>
</dbReference>
<dbReference type="Pfam" id="PF02836">
    <property type="entry name" value="Glyco_hydro_2_C"/>
    <property type="match status" value="1"/>
</dbReference>
<name>A0A5B8ULZ2_9BACT</name>
<gene>
    <name evidence="4" type="ORF">FSB75_17870</name>
</gene>
<feature type="domain" description="Glycosyltransferase 2-like" evidence="2">
    <location>
        <begin position="310"/>
        <end position="463"/>
    </location>
</feature>
<proteinExistence type="predicted"/>
<dbReference type="PANTHER" id="PTHR43685:SF3">
    <property type="entry name" value="SLR2126 PROTEIN"/>
    <property type="match status" value="1"/>
</dbReference>
<evidence type="ECO:0000259" key="2">
    <source>
        <dbReference type="Pfam" id="PF00535"/>
    </source>
</evidence>
<reference evidence="4 5" key="1">
    <citation type="journal article" date="2015" name="Int. J. Syst. Evol. Microbiol.">
        <title>Flavisolibacter ginsenosidimutans sp. nov., with ginsenoside-converting activity isolated from soil used for cultivating ginseng.</title>
        <authorList>
            <person name="Zhao Y."/>
            <person name="Liu Q."/>
            <person name="Kang M.S."/>
            <person name="Jin F."/>
            <person name="Yu H."/>
            <person name="Im W.T."/>
        </authorList>
    </citation>
    <scope>NUCLEOTIDE SEQUENCE [LARGE SCALE GENOMIC DNA]</scope>
    <source>
        <strain evidence="4 5">Gsoil 636</strain>
    </source>
</reference>
<dbReference type="AlphaFoldDB" id="A0A5B8ULZ2"/>
<dbReference type="Proteomes" id="UP000321204">
    <property type="component" value="Chromosome"/>
</dbReference>
<dbReference type="InterPro" id="IPR050834">
    <property type="entry name" value="Glycosyltransf_2"/>
</dbReference>
<accession>A0A5B8ULZ2</accession>
<dbReference type="GO" id="GO:0004553">
    <property type="term" value="F:hydrolase activity, hydrolyzing O-glycosyl compounds"/>
    <property type="evidence" value="ECO:0007669"/>
    <property type="project" value="InterPro"/>
</dbReference>
<dbReference type="Gene3D" id="3.90.550.10">
    <property type="entry name" value="Spore Coat Polysaccharide Biosynthesis Protein SpsA, Chain A"/>
    <property type="match status" value="1"/>
</dbReference>
<dbReference type="PANTHER" id="PTHR43685">
    <property type="entry name" value="GLYCOSYLTRANSFERASE"/>
    <property type="match status" value="1"/>
</dbReference>
<feature type="transmembrane region" description="Helical" evidence="1">
    <location>
        <begin position="592"/>
        <end position="609"/>
    </location>
</feature>
<feature type="transmembrane region" description="Helical" evidence="1">
    <location>
        <begin position="647"/>
        <end position="667"/>
    </location>
</feature>
<dbReference type="KEGG" id="fgg:FSB75_17870"/>
<dbReference type="InterPro" id="IPR017853">
    <property type="entry name" value="GH"/>
</dbReference>
<keyword evidence="1" id="KW-0472">Membrane</keyword>
<organism evidence="4 5">
    <name type="scientific">Flavisolibacter ginsenosidimutans</name>
    <dbReference type="NCBI Taxonomy" id="661481"/>
    <lineage>
        <taxon>Bacteria</taxon>
        <taxon>Pseudomonadati</taxon>
        <taxon>Bacteroidota</taxon>
        <taxon>Chitinophagia</taxon>
        <taxon>Chitinophagales</taxon>
        <taxon>Chitinophagaceae</taxon>
        <taxon>Flavisolibacter</taxon>
    </lineage>
</organism>
<dbReference type="RefSeq" id="WP_146790278.1">
    <property type="nucleotide sequence ID" value="NZ_BAABIO010000003.1"/>
</dbReference>
<dbReference type="InterPro" id="IPR006103">
    <property type="entry name" value="Glyco_hydro_2_cat"/>
</dbReference>
<dbReference type="GO" id="GO:0016740">
    <property type="term" value="F:transferase activity"/>
    <property type="evidence" value="ECO:0007669"/>
    <property type="project" value="UniProtKB-KW"/>
</dbReference>
<evidence type="ECO:0000313" key="5">
    <source>
        <dbReference type="Proteomes" id="UP000321204"/>
    </source>
</evidence>
<feature type="transmembrane region" description="Helical" evidence="1">
    <location>
        <begin position="767"/>
        <end position="787"/>
    </location>
</feature>
<dbReference type="EMBL" id="CP042433">
    <property type="protein sequence ID" value="QEC57691.1"/>
    <property type="molecule type" value="Genomic_DNA"/>
</dbReference>